<keyword evidence="1 2" id="KW-0645">Protease</keyword>
<dbReference type="RefSeq" id="WP_029162642.1">
    <property type="nucleotide sequence ID" value="NZ_CP009933.1"/>
</dbReference>
<keyword evidence="2" id="KW-0720">Serine protease</keyword>
<protein>
    <recommendedName>
        <fullName evidence="2">endopeptidase La</fullName>
        <ecNumber evidence="2">3.4.21.53</ecNumber>
    </recommendedName>
</protein>
<keyword evidence="6" id="KW-1185">Reference proteome</keyword>
<accession>A0A0E3K1R2</accession>
<dbReference type="GO" id="GO:0030163">
    <property type="term" value="P:protein catabolic process"/>
    <property type="evidence" value="ECO:0007669"/>
    <property type="project" value="InterPro"/>
</dbReference>
<dbReference type="PRINTS" id="PR00830">
    <property type="entry name" value="ENDOLAPTASE"/>
</dbReference>
<dbReference type="KEGG" id="csq:CSCA_3124"/>
<dbReference type="EC" id="3.4.21.53" evidence="2"/>
<dbReference type="InterPro" id="IPR008269">
    <property type="entry name" value="Lon_proteolytic"/>
</dbReference>
<dbReference type="InterPro" id="IPR027065">
    <property type="entry name" value="Lon_Prtase"/>
</dbReference>
<evidence type="ECO:0000313" key="5">
    <source>
        <dbReference type="EMBL" id="AKA70249.1"/>
    </source>
</evidence>
<dbReference type="Gene3D" id="3.30.230.10">
    <property type="match status" value="1"/>
</dbReference>
<evidence type="ECO:0000256" key="3">
    <source>
        <dbReference type="SAM" id="Coils"/>
    </source>
</evidence>
<dbReference type="InterPro" id="IPR014721">
    <property type="entry name" value="Ribsml_uS5_D2-typ_fold_subgr"/>
</dbReference>
<comment type="catalytic activity">
    <reaction evidence="2">
        <text>Hydrolysis of proteins in presence of ATP.</text>
        <dbReference type="EC" id="3.4.21.53"/>
    </reaction>
</comment>
<evidence type="ECO:0000256" key="1">
    <source>
        <dbReference type="ARBA" id="ARBA00022670"/>
    </source>
</evidence>
<evidence type="ECO:0000313" key="6">
    <source>
        <dbReference type="Proteomes" id="UP000033115"/>
    </source>
</evidence>
<dbReference type="PROSITE" id="PS51786">
    <property type="entry name" value="LON_PROTEOLYTIC"/>
    <property type="match status" value="1"/>
</dbReference>
<dbReference type="GO" id="GO:0006508">
    <property type="term" value="P:proteolysis"/>
    <property type="evidence" value="ECO:0007669"/>
    <property type="project" value="UniProtKB-KW"/>
</dbReference>
<dbReference type="GO" id="GO:0005524">
    <property type="term" value="F:ATP binding"/>
    <property type="evidence" value="ECO:0007669"/>
    <property type="project" value="InterPro"/>
</dbReference>
<dbReference type="PANTHER" id="PTHR10046">
    <property type="entry name" value="ATP DEPENDENT LON PROTEASE FAMILY MEMBER"/>
    <property type="match status" value="1"/>
</dbReference>
<dbReference type="InterPro" id="IPR041699">
    <property type="entry name" value="AAA_32"/>
</dbReference>
<comment type="similarity">
    <text evidence="2">Belongs to the peptidase S16 family.</text>
</comment>
<dbReference type="InterPro" id="IPR020568">
    <property type="entry name" value="Ribosomal_Su5_D2-typ_SF"/>
</dbReference>
<reference evidence="5 6" key="1">
    <citation type="journal article" date="2015" name="J. Biotechnol.">
        <title>Complete genome sequence of a malodorant-producing acetogen, Clostridium scatologenes ATCC 25775(T).</title>
        <authorList>
            <person name="Zhu Z."/>
            <person name="Guo T."/>
            <person name="Zheng H."/>
            <person name="Song T."/>
            <person name="Ouyang P."/>
            <person name="Xie J."/>
        </authorList>
    </citation>
    <scope>NUCLEOTIDE SEQUENCE [LARGE SCALE GENOMIC DNA]</scope>
    <source>
        <strain evidence="5 6">ATCC 25775</strain>
    </source>
</reference>
<dbReference type="InterPro" id="IPR027417">
    <property type="entry name" value="P-loop_NTPase"/>
</dbReference>
<evidence type="ECO:0000256" key="2">
    <source>
        <dbReference type="PROSITE-ProRule" id="PRU01122"/>
    </source>
</evidence>
<dbReference type="Gene3D" id="3.40.50.300">
    <property type="entry name" value="P-loop containing nucleotide triphosphate hydrolases"/>
    <property type="match status" value="2"/>
</dbReference>
<feature type="coiled-coil region" evidence="3">
    <location>
        <begin position="186"/>
        <end position="221"/>
    </location>
</feature>
<dbReference type="GO" id="GO:0004252">
    <property type="term" value="F:serine-type endopeptidase activity"/>
    <property type="evidence" value="ECO:0007669"/>
    <property type="project" value="UniProtKB-UniRule"/>
</dbReference>
<dbReference type="STRING" id="1548.CSCA_3124"/>
<dbReference type="Proteomes" id="UP000033115">
    <property type="component" value="Chromosome"/>
</dbReference>
<feature type="domain" description="Lon proteolytic" evidence="4">
    <location>
        <begin position="547"/>
        <end position="742"/>
    </location>
</feature>
<keyword evidence="3" id="KW-0175">Coiled coil</keyword>
<keyword evidence="2" id="KW-0378">Hydrolase</keyword>
<feature type="active site" evidence="2">
    <location>
        <position position="680"/>
    </location>
</feature>
<dbReference type="Pfam" id="PF05362">
    <property type="entry name" value="Lon_C"/>
    <property type="match status" value="1"/>
</dbReference>
<gene>
    <name evidence="5" type="ORF">CSCA_3124</name>
</gene>
<dbReference type="Pfam" id="PF13654">
    <property type="entry name" value="AAA_32"/>
    <property type="match status" value="1"/>
</dbReference>
<dbReference type="SUPFAM" id="SSF54211">
    <property type="entry name" value="Ribosomal protein S5 domain 2-like"/>
    <property type="match status" value="1"/>
</dbReference>
<dbReference type="EMBL" id="CP009933">
    <property type="protein sequence ID" value="AKA70249.1"/>
    <property type="molecule type" value="Genomic_DNA"/>
</dbReference>
<feature type="active site" evidence="2">
    <location>
        <position position="637"/>
    </location>
</feature>
<organism evidence="5 6">
    <name type="scientific">Clostridium scatologenes</name>
    <dbReference type="NCBI Taxonomy" id="1548"/>
    <lineage>
        <taxon>Bacteria</taxon>
        <taxon>Bacillati</taxon>
        <taxon>Bacillota</taxon>
        <taxon>Clostridia</taxon>
        <taxon>Eubacteriales</taxon>
        <taxon>Clostridiaceae</taxon>
        <taxon>Clostridium</taxon>
    </lineage>
</organism>
<dbReference type="HOGENOM" id="CLU_014785_1_1_9"/>
<sequence>MHRELTAEEIVYKFEFENAELKEDSYHMPDDNEMYKKLKMALEIDKEGYNVYLIDDFSKDKLEEIIKFVKENLKFKQKLVDICYVIEDDEKCPKVLFLTAGKGKVLKETLEKIQKIYSEITYEFYTDSTNSEKEEIIESIHKRRSDLINKLLKDSEEQGFTIRATQNGFTFIPMKDKEEVMNEGEYEKLENEKKEKILNNASSLKKDAQKVLEELKNIEESGIERIKGFIDDYYIGKTENIKEEYFQKFKDNKDIIEFLNNICAQIEENVKEIYSMNYEDDEEEINNEIYKYMINVLVDNSENNEPPVIFEEDPSVNNLLGSIEYENKNGSYITDINLMKPGSLLKANGGCVIVRANSLLNNPSAYYHLKKSIMSGKVDLDYNRGYLEFLNLNGLKPEPVKFNEKIIIIGDYNLYNLLYNYDEDFKKVFKVRAEYKSLLDINEETKKSFLIKIYNMCRINNFYQLSQEGVTELAKFLSRKAENKNKFYIDDYELNRVLTISNNKVEEDNRDKIEQKDIIDTVYTEEIVEKEINENYKDNKILINVIGKQIGQVNGLSVIDTGYCSFGKPIRITCCCYKGEGNIIDVQKESNLSGDIHNKAISTLKGYISNLIGGYEKIPVDFHLSFEQIYGTVDGDSASVAEVVSMISALSKIGIKQNISVTGSINQFGKVQPIGGVNEKIEGFFKVCKLKDTIKDKGVLVPESNLNNIVLNKEVEEEIKNGNFHIYSMSCVKDAVEVLMGRENFGYNEIMDELSKELKKYTRRHKKSK</sequence>
<dbReference type="AlphaFoldDB" id="A0A0E3K1R2"/>
<dbReference type="GO" id="GO:0004176">
    <property type="term" value="F:ATP-dependent peptidase activity"/>
    <property type="evidence" value="ECO:0007669"/>
    <property type="project" value="UniProtKB-UniRule"/>
</dbReference>
<name>A0A0E3K1R2_CLOSL</name>
<evidence type="ECO:0000259" key="4">
    <source>
        <dbReference type="PROSITE" id="PS51786"/>
    </source>
</evidence>
<proteinExistence type="inferred from homology"/>